<accession>A0ABV3NZP7</accession>
<protein>
    <submittedName>
        <fullName evidence="1">YnfU family zinc-binding protein</fullName>
    </submittedName>
</protein>
<dbReference type="Proteomes" id="UP001555342">
    <property type="component" value="Unassembled WGS sequence"/>
</dbReference>
<comment type="caution">
    <text evidence="1">The sequence shown here is derived from an EMBL/GenBank/DDBJ whole genome shotgun (WGS) entry which is preliminary data.</text>
</comment>
<name>A0ABV3NZP7_9ENTR</name>
<dbReference type="RefSeq" id="WP_367597029.1">
    <property type="nucleotide sequence ID" value="NZ_JBFMVT010000002.1"/>
</dbReference>
<dbReference type="InterPro" id="IPR057793">
    <property type="entry name" value="YnfU-like"/>
</dbReference>
<organism evidence="1 2">
    <name type="scientific">Buttiauxella gaviniae</name>
    <dbReference type="NCBI Taxonomy" id="82990"/>
    <lineage>
        <taxon>Bacteria</taxon>
        <taxon>Pseudomonadati</taxon>
        <taxon>Pseudomonadota</taxon>
        <taxon>Gammaproteobacteria</taxon>
        <taxon>Enterobacterales</taxon>
        <taxon>Enterobacteriaceae</taxon>
        <taxon>Buttiauxella</taxon>
    </lineage>
</organism>
<dbReference type="EMBL" id="JBFMVT010000002">
    <property type="protein sequence ID" value="MEW7315022.1"/>
    <property type="molecule type" value="Genomic_DNA"/>
</dbReference>
<proteinExistence type="predicted"/>
<reference evidence="1 2" key="1">
    <citation type="submission" date="2024-07" db="EMBL/GenBank/DDBJ databases">
        <authorList>
            <person name="Wang L."/>
        </authorList>
    </citation>
    <scope>NUCLEOTIDE SEQUENCE [LARGE SCALE GENOMIC DNA]</scope>
    <source>
        <strain evidence="1 2">WL359</strain>
    </source>
</reference>
<sequence length="55" mass="5893">MSLLDYAMKRLGNAANGTVTCPICGSKSAHPTSKLRQGQTLLCPKCKSLFVVPQK</sequence>
<keyword evidence="2" id="KW-1185">Reference proteome</keyword>
<dbReference type="Pfam" id="PF23499">
    <property type="entry name" value="YnfU"/>
    <property type="match status" value="1"/>
</dbReference>
<gene>
    <name evidence="1" type="ORF">AB1E22_20325</name>
</gene>
<dbReference type="NCBIfam" id="NF038384">
    <property type="entry name" value="zinc_YnfU_fam"/>
    <property type="match status" value="1"/>
</dbReference>
<evidence type="ECO:0000313" key="1">
    <source>
        <dbReference type="EMBL" id="MEW7315022.1"/>
    </source>
</evidence>
<evidence type="ECO:0000313" key="2">
    <source>
        <dbReference type="Proteomes" id="UP001555342"/>
    </source>
</evidence>